<proteinExistence type="predicted"/>
<gene>
    <name evidence="1" type="ORF">QE152_g18032</name>
</gene>
<evidence type="ECO:0000313" key="1">
    <source>
        <dbReference type="EMBL" id="KAK9728261.1"/>
    </source>
</evidence>
<dbReference type="EMBL" id="JASPKY010000171">
    <property type="protein sequence ID" value="KAK9728261.1"/>
    <property type="molecule type" value="Genomic_DNA"/>
</dbReference>
<name>A0AAW1L5S0_POPJA</name>
<dbReference type="AlphaFoldDB" id="A0AAW1L5S0"/>
<comment type="caution">
    <text evidence="1">The sequence shown here is derived from an EMBL/GenBank/DDBJ whole genome shotgun (WGS) entry which is preliminary data.</text>
</comment>
<keyword evidence="2" id="KW-1185">Reference proteome</keyword>
<organism evidence="1 2">
    <name type="scientific">Popillia japonica</name>
    <name type="common">Japanese beetle</name>
    <dbReference type="NCBI Taxonomy" id="7064"/>
    <lineage>
        <taxon>Eukaryota</taxon>
        <taxon>Metazoa</taxon>
        <taxon>Ecdysozoa</taxon>
        <taxon>Arthropoda</taxon>
        <taxon>Hexapoda</taxon>
        <taxon>Insecta</taxon>
        <taxon>Pterygota</taxon>
        <taxon>Neoptera</taxon>
        <taxon>Endopterygota</taxon>
        <taxon>Coleoptera</taxon>
        <taxon>Polyphaga</taxon>
        <taxon>Scarabaeiformia</taxon>
        <taxon>Scarabaeidae</taxon>
        <taxon>Rutelinae</taxon>
        <taxon>Popillia</taxon>
    </lineage>
</organism>
<sequence length="97" mass="10736">MSVARSSLLLLRRPPAVRQMKPPPSLPPPYLAFVESEGDVKYDLCCPTIVINAVPFGFEIAVRSHLRQSLSTPYRSVSRSQFVHTLLAVVEGDFPPS</sequence>
<dbReference type="Proteomes" id="UP001458880">
    <property type="component" value="Unassembled WGS sequence"/>
</dbReference>
<evidence type="ECO:0000313" key="2">
    <source>
        <dbReference type="Proteomes" id="UP001458880"/>
    </source>
</evidence>
<accession>A0AAW1L5S0</accession>
<protein>
    <submittedName>
        <fullName evidence="1">Uncharacterized protein</fullName>
    </submittedName>
</protein>
<reference evidence="1 2" key="1">
    <citation type="journal article" date="2024" name="BMC Genomics">
        <title>De novo assembly and annotation of Popillia japonica's genome with initial clues to its potential as an invasive pest.</title>
        <authorList>
            <person name="Cucini C."/>
            <person name="Boschi S."/>
            <person name="Funari R."/>
            <person name="Cardaioli E."/>
            <person name="Iannotti N."/>
            <person name="Marturano G."/>
            <person name="Paoli F."/>
            <person name="Bruttini M."/>
            <person name="Carapelli A."/>
            <person name="Frati F."/>
            <person name="Nardi F."/>
        </authorList>
    </citation>
    <scope>NUCLEOTIDE SEQUENCE [LARGE SCALE GENOMIC DNA]</scope>
    <source>
        <strain evidence="1">DMR45628</strain>
    </source>
</reference>